<dbReference type="RefSeq" id="WP_213754037.1">
    <property type="nucleotide sequence ID" value="NZ_JAHCQH010000014.1"/>
</dbReference>
<feature type="region of interest" description="Disordered" evidence="1">
    <location>
        <begin position="1"/>
        <end position="26"/>
    </location>
</feature>
<keyword evidence="3" id="KW-1185">Reference proteome</keyword>
<organism evidence="2 3">
    <name type="scientific">Ancylobacter radicis</name>
    <dbReference type="NCBI Taxonomy" id="2836179"/>
    <lineage>
        <taxon>Bacteria</taxon>
        <taxon>Pseudomonadati</taxon>
        <taxon>Pseudomonadota</taxon>
        <taxon>Alphaproteobacteria</taxon>
        <taxon>Hyphomicrobiales</taxon>
        <taxon>Xanthobacteraceae</taxon>
        <taxon>Ancylobacter</taxon>
    </lineage>
</organism>
<gene>
    <name evidence="2" type="ORF">KIP89_03565</name>
</gene>
<name>A0ABS5R4N3_9HYPH</name>
<protein>
    <submittedName>
        <fullName evidence="2">Uncharacterized protein</fullName>
    </submittedName>
</protein>
<sequence length="154" mass="17031">MGFRIDTGIRPALKKDKSSKQSRPANLRARLEDPAHLALIRQLPCIIGGLNPSGEAAHIRYANAQFHKPITGIGIKPDDKWTVPLSPWFHTQSRGAQHQHGEEGWWIDHNIDPLVVASRLYAASVGLREAQTAEHEAVAVLTGIVHFCRREAGL</sequence>
<evidence type="ECO:0000256" key="1">
    <source>
        <dbReference type="SAM" id="MobiDB-lite"/>
    </source>
</evidence>
<dbReference type="EMBL" id="JAHCQH010000014">
    <property type="protein sequence ID" value="MBS9476177.1"/>
    <property type="molecule type" value="Genomic_DNA"/>
</dbReference>
<accession>A0ABS5R4N3</accession>
<proteinExistence type="predicted"/>
<comment type="caution">
    <text evidence="2">The sequence shown here is derived from an EMBL/GenBank/DDBJ whole genome shotgun (WGS) entry which is preliminary data.</text>
</comment>
<evidence type="ECO:0000313" key="2">
    <source>
        <dbReference type="EMBL" id="MBS9476177.1"/>
    </source>
</evidence>
<dbReference type="Proteomes" id="UP001166585">
    <property type="component" value="Unassembled WGS sequence"/>
</dbReference>
<evidence type="ECO:0000313" key="3">
    <source>
        <dbReference type="Proteomes" id="UP001166585"/>
    </source>
</evidence>
<reference evidence="2" key="1">
    <citation type="submission" date="2021-05" db="EMBL/GenBank/DDBJ databases">
        <authorList>
            <person name="Sun Q."/>
            <person name="Inoue M."/>
        </authorList>
    </citation>
    <scope>NUCLEOTIDE SEQUENCE</scope>
    <source>
        <strain evidence="2">VKM B-3255</strain>
    </source>
</reference>